<comment type="caution">
    <text evidence="1">The sequence shown here is derived from an EMBL/GenBank/DDBJ whole genome shotgun (WGS) entry which is preliminary data.</text>
</comment>
<dbReference type="EMBL" id="BSXT01018936">
    <property type="protein sequence ID" value="GMG16491.1"/>
    <property type="molecule type" value="Genomic_DNA"/>
</dbReference>
<reference evidence="1" key="1">
    <citation type="submission" date="2023-04" db="EMBL/GenBank/DDBJ databases">
        <title>Phytophthora fragariaefolia NBRC 109709.</title>
        <authorList>
            <person name="Ichikawa N."/>
            <person name="Sato H."/>
            <person name="Tonouchi N."/>
        </authorList>
    </citation>
    <scope>NUCLEOTIDE SEQUENCE</scope>
    <source>
        <strain evidence="1">NBRC 109709</strain>
    </source>
</reference>
<dbReference type="AlphaFoldDB" id="A0A9W6YNL2"/>
<organism evidence="1 2">
    <name type="scientific">Phytophthora fragariaefolia</name>
    <dbReference type="NCBI Taxonomy" id="1490495"/>
    <lineage>
        <taxon>Eukaryota</taxon>
        <taxon>Sar</taxon>
        <taxon>Stramenopiles</taxon>
        <taxon>Oomycota</taxon>
        <taxon>Peronosporomycetes</taxon>
        <taxon>Peronosporales</taxon>
        <taxon>Peronosporaceae</taxon>
        <taxon>Phytophthora</taxon>
    </lineage>
</organism>
<sequence>MAMLCCFEHGEVDPLSSGEIATASADEVAAVEAAEAGQAALTAISSRTASEVLYVTNEFDHMTKHPSNDVTKHDYDPQITRSSFNCNINAPLFHALPCTDGLTFTTLYTPTTNSPPN</sequence>
<gene>
    <name evidence="1" type="ORF">Pfra01_002979300</name>
</gene>
<evidence type="ECO:0000313" key="2">
    <source>
        <dbReference type="Proteomes" id="UP001165121"/>
    </source>
</evidence>
<evidence type="ECO:0000313" key="1">
    <source>
        <dbReference type="EMBL" id="GMG16491.1"/>
    </source>
</evidence>
<keyword evidence="2" id="KW-1185">Reference proteome</keyword>
<dbReference type="Proteomes" id="UP001165121">
    <property type="component" value="Unassembled WGS sequence"/>
</dbReference>
<protein>
    <submittedName>
        <fullName evidence="1">Unnamed protein product</fullName>
    </submittedName>
</protein>
<name>A0A9W6YNL2_9STRA</name>
<accession>A0A9W6YNL2</accession>
<proteinExistence type="predicted"/>